<dbReference type="Pfam" id="PF14529">
    <property type="entry name" value="Exo_endo_phos_2"/>
    <property type="match status" value="1"/>
</dbReference>
<evidence type="ECO:0000259" key="2">
    <source>
        <dbReference type="Pfam" id="PF14529"/>
    </source>
</evidence>
<evidence type="ECO:0000313" key="3">
    <source>
        <dbReference type="EMBL" id="CAH1394367.1"/>
    </source>
</evidence>
<dbReference type="SUPFAM" id="SSF56219">
    <property type="entry name" value="DNase I-like"/>
    <property type="match status" value="1"/>
</dbReference>
<evidence type="ECO:0000256" key="1">
    <source>
        <dbReference type="SAM" id="MobiDB-lite"/>
    </source>
</evidence>
<dbReference type="AlphaFoldDB" id="A0A9P0H4R5"/>
<dbReference type="PANTHER" id="PTHR33273">
    <property type="entry name" value="DOMAIN-CONTAINING PROTEIN, PUTATIVE-RELATED"/>
    <property type="match status" value="1"/>
</dbReference>
<sequence>MTSIKPISILLWNANGVRNHIHELTALLQDKNVDVALITETRLTKKQLLKIPQYITYRTDHPDGRAHAGTAVIVHQSLSHHLLPLPTHDFLQSTAVVIKTFSFPITVASAYCPPNQSISNIQFSSFLISLGHHFILGADLNAKHQQWGSRTTNSRGRTLLSVLNSQNFTLLPPNSPTYWPTDPNRNPDILDFFIHNGLGALNHSVARLDELSSDHSPLILQVSLAPIPKPSPPSFIRGPVNWKLFHQILSDKIDLRVTLKTSEDLDNAVHSFTTKIQEAVWTASSPDHSSKILKKHNLPQHLLDLIHIKRRARLLWQRTRHPADYCKQLKLELATFRSQSFNSYLSSLSSRDNSLSNTFISHPESHPKKS</sequence>
<feature type="region of interest" description="Disordered" evidence="1">
    <location>
        <begin position="350"/>
        <end position="370"/>
    </location>
</feature>
<dbReference type="Proteomes" id="UP001152798">
    <property type="component" value="Chromosome 2"/>
</dbReference>
<evidence type="ECO:0000313" key="4">
    <source>
        <dbReference type="Proteomes" id="UP001152798"/>
    </source>
</evidence>
<gene>
    <name evidence="3" type="ORF">NEZAVI_LOCUS4886</name>
</gene>
<dbReference type="OrthoDB" id="6626684at2759"/>
<dbReference type="Gene3D" id="3.60.10.10">
    <property type="entry name" value="Endonuclease/exonuclease/phosphatase"/>
    <property type="match status" value="1"/>
</dbReference>
<protein>
    <recommendedName>
        <fullName evidence="2">Endonuclease/exonuclease/phosphatase domain-containing protein</fullName>
    </recommendedName>
</protein>
<dbReference type="PANTHER" id="PTHR33273:SF4">
    <property type="entry name" value="ENDONUCLEASE_EXONUCLEASE_PHOSPHATASE DOMAIN-CONTAINING PROTEIN"/>
    <property type="match status" value="1"/>
</dbReference>
<reference evidence="3" key="1">
    <citation type="submission" date="2022-01" db="EMBL/GenBank/DDBJ databases">
        <authorList>
            <person name="King R."/>
        </authorList>
    </citation>
    <scope>NUCLEOTIDE SEQUENCE</scope>
</reference>
<dbReference type="InterPro" id="IPR036691">
    <property type="entry name" value="Endo/exonu/phosph_ase_sf"/>
</dbReference>
<feature type="domain" description="Endonuclease/exonuclease/phosphatase" evidence="2">
    <location>
        <begin position="105"/>
        <end position="218"/>
    </location>
</feature>
<keyword evidence="4" id="KW-1185">Reference proteome</keyword>
<organism evidence="3 4">
    <name type="scientific">Nezara viridula</name>
    <name type="common">Southern green stink bug</name>
    <name type="synonym">Cimex viridulus</name>
    <dbReference type="NCBI Taxonomy" id="85310"/>
    <lineage>
        <taxon>Eukaryota</taxon>
        <taxon>Metazoa</taxon>
        <taxon>Ecdysozoa</taxon>
        <taxon>Arthropoda</taxon>
        <taxon>Hexapoda</taxon>
        <taxon>Insecta</taxon>
        <taxon>Pterygota</taxon>
        <taxon>Neoptera</taxon>
        <taxon>Paraneoptera</taxon>
        <taxon>Hemiptera</taxon>
        <taxon>Heteroptera</taxon>
        <taxon>Panheteroptera</taxon>
        <taxon>Pentatomomorpha</taxon>
        <taxon>Pentatomoidea</taxon>
        <taxon>Pentatomidae</taxon>
        <taxon>Pentatominae</taxon>
        <taxon>Nezara</taxon>
    </lineage>
</organism>
<dbReference type="InterPro" id="IPR005135">
    <property type="entry name" value="Endo/exonuclease/phosphatase"/>
</dbReference>
<dbReference type="EMBL" id="OV725078">
    <property type="protein sequence ID" value="CAH1394367.1"/>
    <property type="molecule type" value="Genomic_DNA"/>
</dbReference>
<dbReference type="GO" id="GO:0003824">
    <property type="term" value="F:catalytic activity"/>
    <property type="evidence" value="ECO:0007669"/>
    <property type="project" value="InterPro"/>
</dbReference>
<name>A0A9P0H4R5_NEZVI</name>
<accession>A0A9P0H4R5</accession>
<proteinExistence type="predicted"/>